<dbReference type="InterPro" id="IPR012506">
    <property type="entry name" value="TMEM86B-like"/>
</dbReference>
<name>A0ABX2EM68_9BURK</name>
<keyword evidence="4 6" id="KW-1133">Transmembrane helix</keyword>
<evidence type="ECO:0000256" key="6">
    <source>
        <dbReference type="SAM" id="Phobius"/>
    </source>
</evidence>
<gene>
    <name evidence="7" type="ORF">HLB44_22030</name>
</gene>
<feature type="transmembrane region" description="Helical" evidence="6">
    <location>
        <begin position="110"/>
        <end position="130"/>
    </location>
</feature>
<evidence type="ECO:0000313" key="8">
    <source>
        <dbReference type="Proteomes" id="UP000737171"/>
    </source>
</evidence>
<dbReference type="RefSeq" id="WP_173127016.1">
    <property type="nucleotide sequence ID" value="NZ_JABRWJ010000006.1"/>
</dbReference>
<evidence type="ECO:0000256" key="5">
    <source>
        <dbReference type="ARBA" id="ARBA00023136"/>
    </source>
</evidence>
<comment type="caution">
    <text evidence="7">The sequence shown here is derived from an EMBL/GenBank/DDBJ whole genome shotgun (WGS) entry which is preliminary data.</text>
</comment>
<evidence type="ECO:0000256" key="1">
    <source>
        <dbReference type="ARBA" id="ARBA00004141"/>
    </source>
</evidence>
<evidence type="ECO:0000256" key="2">
    <source>
        <dbReference type="ARBA" id="ARBA00007375"/>
    </source>
</evidence>
<evidence type="ECO:0000256" key="3">
    <source>
        <dbReference type="ARBA" id="ARBA00022692"/>
    </source>
</evidence>
<dbReference type="Proteomes" id="UP000737171">
    <property type="component" value="Unassembled WGS sequence"/>
</dbReference>
<feature type="transmembrane region" description="Helical" evidence="6">
    <location>
        <begin position="168"/>
        <end position="189"/>
    </location>
</feature>
<keyword evidence="3 6" id="KW-0812">Transmembrane</keyword>
<keyword evidence="5 6" id="KW-0472">Membrane</keyword>
<proteinExistence type="inferred from homology"/>
<dbReference type="Pfam" id="PF07947">
    <property type="entry name" value="YhhN"/>
    <property type="match status" value="1"/>
</dbReference>
<organism evidence="7 8">
    <name type="scientific">Pseudaquabacterium terrae</name>
    <dbReference type="NCBI Taxonomy" id="2732868"/>
    <lineage>
        <taxon>Bacteria</taxon>
        <taxon>Pseudomonadati</taxon>
        <taxon>Pseudomonadota</taxon>
        <taxon>Betaproteobacteria</taxon>
        <taxon>Burkholderiales</taxon>
        <taxon>Sphaerotilaceae</taxon>
        <taxon>Pseudaquabacterium</taxon>
    </lineage>
</organism>
<feature type="transmembrane region" description="Helical" evidence="6">
    <location>
        <begin position="136"/>
        <end position="156"/>
    </location>
</feature>
<accession>A0ABX2EM68</accession>
<sequence length="223" mass="23535">MAALFPLFVISAALAVLAAPWALGLPWLAWIFKPLATIAVIAHAARRGEPGSPERRAVLAGLGLSLLGDIALLWPERGFVPGLVAFLLAHLAYLVAFTRRARFVGWPPAFIAYAVVAGGLLALLWSGVPAALRLPVVAYVVCLASMAAQAAVAWWMQRGSVNASRARLAAIGGALFVFSDAIIAIDRFAQPLPAASLWILPAYWAAQWLIASTLAPRKASLPG</sequence>
<feature type="transmembrane region" description="Helical" evidence="6">
    <location>
        <begin position="195"/>
        <end position="215"/>
    </location>
</feature>
<comment type="subcellular location">
    <subcellularLocation>
        <location evidence="1">Membrane</location>
        <topology evidence="1">Multi-pass membrane protein</topology>
    </subcellularLocation>
</comment>
<keyword evidence="8" id="KW-1185">Reference proteome</keyword>
<dbReference type="PANTHER" id="PTHR31885:SF6">
    <property type="entry name" value="GH04784P"/>
    <property type="match status" value="1"/>
</dbReference>
<evidence type="ECO:0000313" key="7">
    <source>
        <dbReference type="EMBL" id="NRF69688.1"/>
    </source>
</evidence>
<protein>
    <submittedName>
        <fullName evidence="7">Lysoplasmalogenase</fullName>
    </submittedName>
</protein>
<reference evidence="7 8" key="1">
    <citation type="submission" date="2020-05" db="EMBL/GenBank/DDBJ databases">
        <title>Aquincola sp. isolate from soil.</title>
        <authorList>
            <person name="Han J."/>
            <person name="Kim D.-U."/>
        </authorList>
    </citation>
    <scope>NUCLEOTIDE SEQUENCE [LARGE SCALE GENOMIC DNA]</scope>
    <source>
        <strain evidence="7 8">S2</strain>
    </source>
</reference>
<dbReference type="EMBL" id="JABRWJ010000006">
    <property type="protein sequence ID" value="NRF69688.1"/>
    <property type="molecule type" value="Genomic_DNA"/>
</dbReference>
<comment type="similarity">
    <text evidence="2">Belongs to the TMEM86 family.</text>
</comment>
<feature type="transmembrane region" description="Helical" evidence="6">
    <location>
        <begin position="80"/>
        <end position="98"/>
    </location>
</feature>
<evidence type="ECO:0000256" key="4">
    <source>
        <dbReference type="ARBA" id="ARBA00022989"/>
    </source>
</evidence>
<dbReference type="PANTHER" id="PTHR31885">
    <property type="entry name" value="GH04784P"/>
    <property type="match status" value="1"/>
</dbReference>